<name>A0AAQ4CTT3_9CREN</name>
<proteinExistence type="predicted"/>
<dbReference type="AlphaFoldDB" id="A0AAQ4CTT3"/>
<evidence type="ECO:0000313" key="1">
    <source>
        <dbReference type="EMBL" id="BDB99214.1"/>
    </source>
</evidence>
<organism evidence="1 2">
    <name type="scientific">Saccharolobus caldissimus</name>
    <dbReference type="NCBI Taxonomy" id="1702097"/>
    <lineage>
        <taxon>Archaea</taxon>
        <taxon>Thermoproteota</taxon>
        <taxon>Thermoprotei</taxon>
        <taxon>Sulfolobales</taxon>
        <taxon>Sulfolobaceae</taxon>
        <taxon>Saccharolobus</taxon>
    </lineage>
</organism>
<protein>
    <submittedName>
        <fullName evidence="1">Uncharacterized protein</fullName>
    </submittedName>
</protein>
<dbReference type="Proteomes" id="UP001319921">
    <property type="component" value="Chromosome"/>
</dbReference>
<evidence type="ECO:0000313" key="2">
    <source>
        <dbReference type="Proteomes" id="UP001319921"/>
    </source>
</evidence>
<gene>
    <name evidence="1" type="ORF">SACC_22310</name>
</gene>
<dbReference type="EMBL" id="AP025226">
    <property type="protein sequence ID" value="BDB99214.1"/>
    <property type="molecule type" value="Genomic_DNA"/>
</dbReference>
<keyword evidence="2" id="KW-1185">Reference proteome</keyword>
<accession>A0AAQ4CTT3</accession>
<reference evidence="1 2" key="1">
    <citation type="journal article" date="2022" name="Microbiol. Resour. Announc.">
        <title>Complete Genome Sequence of the Hyperthermophilic and Acidophilic Archaeon Saccharolobus caldissimus Strain HS-3T.</title>
        <authorList>
            <person name="Sakai H.D."/>
            <person name="Kurosawa N."/>
        </authorList>
    </citation>
    <scope>NUCLEOTIDE SEQUENCE [LARGE SCALE GENOMIC DNA]</scope>
    <source>
        <strain evidence="1 2">JCM32116</strain>
    </source>
</reference>
<dbReference type="KEGG" id="scas:SACC_22310"/>
<sequence length="73" mass="8766">MPELNAKEFIRKFRKELKDVESNRIEGQYSPFEIDEDTAKDCIDFVSNYLIPFVKQAWKDKWCEHFKTDPPLP</sequence>